<dbReference type="PANTHER" id="PTHR37984:SF15">
    <property type="entry name" value="INTEGRASE CATALYTIC DOMAIN-CONTAINING PROTEIN"/>
    <property type="match status" value="1"/>
</dbReference>
<evidence type="ECO:0000256" key="8">
    <source>
        <dbReference type="ARBA" id="ARBA00022932"/>
    </source>
</evidence>
<organism evidence="15 16">
    <name type="scientific">Clupea harengus</name>
    <name type="common">Atlantic herring</name>
    <dbReference type="NCBI Taxonomy" id="7950"/>
    <lineage>
        <taxon>Eukaryota</taxon>
        <taxon>Metazoa</taxon>
        <taxon>Chordata</taxon>
        <taxon>Craniata</taxon>
        <taxon>Vertebrata</taxon>
        <taxon>Euteleostomi</taxon>
        <taxon>Actinopterygii</taxon>
        <taxon>Neopterygii</taxon>
        <taxon>Teleostei</taxon>
        <taxon>Clupei</taxon>
        <taxon>Clupeiformes</taxon>
        <taxon>Clupeoidei</taxon>
        <taxon>Clupeidae</taxon>
        <taxon>Clupea</taxon>
    </lineage>
</organism>
<evidence type="ECO:0000256" key="5">
    <source>
        <dbReference type="ARBA" id="ARBA00022842"/>
    </source>
</evidence>
<evidence type="ECO:0000313" key="16">
    <source>
        <dbReference type="RefSeq" id="XP_031415817.1"/>
    </source>
</evidence>
<dbReference type="GO" id="GO:0003677">
    <property type="term" value="F:DNA binding"/>
    <property type="evidence" value="ECO:0007669"/>
    <property type="project" value="UniProtKB-KW"/>
</dbReference>
<dbReference type="GO" id="GO:0006310">
    <property type="term" value="P:DNA recombination"/>
    <property type="evidence" value="ECO:0007669"/>
    <property type="project" value="UniProtKB-KW"/>
</dbReference>
<protein>
    <recommendedName>
        <fullName evidence="11">Gypsy retrotransposon integrase-like protein 1</fullName>
    </recommendedName>
</protein>
<dbReference type="InterPro" id="IPR050951">
    <property type="entry name" value="Retrovirus_Pol_polyprotein"/>
</dbReference>
<keyword evidence="1" id="KW-0645">Protease</keyword>
<dbReference type="GO" id="GO:0046872">
    <property type="term" value="F:metal ion binding"/>
    <property type="evidence" value="ECO:0007669"/>
    <property type="project" value="UniProtKB-KW"/>
</dbReference>
<dbReference type="GO" id="GO:0003964">
    <property type="term" value="F:RNA-directed DNA polymerase activity"/>
    <property type="evidence" value="ECO:0007669"/>
    <property type="project" value="UniProtKB-KW"/>
</dbReference>
<keyword evidence="8" id="KW-0239">DNA-directed DNA polymerase</keyword>
<dbReference type="PANTHER" id="PTHR37984">
    <property type="entry name" value="PROTEIN CBG26694"/>
    <property type="match status" value="1"/>
</dbReference>
<gene>
    <name evidence="16" type="primary">LOC116218392</name>
</gene>
<sequence>MPVRPGGPCFFLTVLTSLCLFAQVPKTESQTLSPASSVLLRCCAAETILPTRCLVGAVSWGIERRVQRALQKESSPEDCPTNCLFVPRSVRSEVLQWGHSSSLACHAGIRRTMACLRQRFWWPKMVDDVRSFIAACSTCACNKTSNQPPVGLLQPLPVPKRPWSHIALDFESEASVPSVQAFIRRCKSTWRRARAALLHSGSQVKRGADRRRVKAPHYRRGQRVWLSTKDLPLKVESRKLAPRFIGPYLVERVLGPSAVRLRLPSSLRRIHPTFHVSKIKPVRHSPLSPPAVAPLPPLSSTGLLPLQSGSCWMSGAGDEGSSFWSTGRATVQRSAPGYLLVPFRRQHPNHPALAPRGAR</sequence>
<dbReference type="FunFam" id="1.10.340.70:FF:000001">
    <property type="entry name" value="Retrovirus-related Pol polyprotein from transposon gypsy-like Protein"/>
    <property type="match status" value="1"/>
</dbReference>
<keyword evidence="3" id="KW-0064">Aspartyl protease</keyword>
<dbReference type="RefSeq" id="XP_031415817.1">
    <property type="nucleotide sequence ID" value="XM_031559957.2"/>
</dbReference>
<feature type="signal peptide" evidence="12">
    <location>
        <begin position="1"/>
        <end position="29"/>
    </location>
</feature>
<dbReference type="Proteomes" id="UP000515152">
    <property type="component" value="Chromosome 22"/>
</dbReference>
<keyword evidence="10" id="KW-0233">DNA recombination</keyword>
<dbReference type="GeneID" id="116218392"/>
<feature type="chain" id="PRO_5028460667" description="Gypsy retrotransposon integrase-like protein 1" evidence="12">
    <location>
        <begin position="30"/>
        <end position="359"/>
    </location>
</feature>
<dbReference type="GO" id="GO:0015074">
    <property type="term" value="P:DNA integration"/>
    <property type="evidence" value="ECO:0007669"/>
    <property type="project" value="UniProtKB-KW"/>
</dbReference>
<proteinExistence type="predicted"/>
<keyword evidence="8" id="KW-0548">Nucleotidyltransferase</keyword>
<evidence type="ECO:0000259" key="14">
    <source>
        <dbReference type="Pfam" id="PF24626"/>
    </source>
</evidence>
<dbReference type="AlphaFoldDB" id="A0A6P8EY51"/>
<evidence type="ECO:0000256" key="7">
    <source>
        <dbReference type="ARBA" id="ARBA00022918"/>
    </source>
</evidence>
<feature type="domain" description="Integrase zinc-binding" evidence="13">
    <location>
        <begin position="86"/>
        <end position="144"/>
    </location>
</feature>
<accession>A0A6P8EY51</accession>
<dbReference type="GO" id="GO:0003887">
    <property type="term" value="F:DNA-directed DNA polymerase activity"/>
    <property type="evidence" value="ECO:0007669"/>
    <property type="project" value="UniProtKB-KW"/>
</dbReference>
<evidence type="ECO:0000256" key="4">
    <source>
        <dbReference type="ARBA" id="ARBA00022801"/>
    </source>
</evidence>
<name>A0A6P8EY51_CLUHA</name>
<keyword evidence="7" id="KW-0695">RNA-directed DNA polymerase</keyword>
<evidence type="ECO:0000313" key="15">
    <source>
        <dbReference type="Proteomes" id="UP000515152"/>
    </source>
</evidence>
<dbReference type="GO" id="GO:0006508">
    <property type="term" value="P:proteolysis"/>
    <property type="evidence" value="ECO:0007669"/>
    <property type="project" value="UniProtKB-KW"/>
</dbReference>
<evidence type="ECO:0000256" key="9">
    <source>
        <dbReference type="ARBA" id="ARBA00023125"/>
    </source>
</evidence>
<evidence type="ECO:0000256" key="6">
    <source>
        <dbReference type="ARBA" id="ARBA00022908"/>
    </source>
</evidence>
<keyword evidence="12" id="KW-0732">Signal</keyword>
<feature type="domain" description="Tf2-1-like SH3-like" evidence="14">
    <location>
        <begin position="221"/>
        <end position="282"/>
    </location>
</feature>
<dbReference type="InterPro" id="IPR041588">
    <property type="entry name" value="Integrase_H2C2"/>
</dbReference>
<evidence type="ECO:0000256" key="3">
    <source>
        <dbReference type="ARBA" id="ARBA00022750"/>
    </source>
</evidence>
<evidence type="ECO:0000256" key="12">
    <source>
        <dbReference type="SAM" id="SignalP"/>
    </source>
</evidence>
<dbReference type="GO" id="GO:0004190">
    <property type="term" value="F:aspartic-type endopeptidase activity"/>
    <property type="evidence" value="ECO:0007669"/>
    <property type="project" value="UniProtKB-KW"/>
</dbReference>
<dbReference type="InterPro" id="IPR056924">
    <property type="entry name" value="SH3_Tf2-1"/>
</dbReference>
<keyword evidence="2" id="KW-0479">Metal-binding</keyword>
<keyword evidence="9" id="KW-0238">DNA-binding</keyword>
<dbReference type="Gene3D" id="1.10.340.70">
    <property type="match status" value="1"/>
</dbReference>
<evidence type="ECO:0000259" key="13">
    <source>
        <dbReference type="Pfam" id="PF17921"/>
    </source>
</evidence>
<keyword evidence="15" id="KW-1185">Reference proteome</keyword>
<keyword evidence="5" id="KW-0460">Magnesium</keyword>
<keyword evidence="4" id="KW-0378">Hydrolase</keyword>
<keyword evidence="8" id="KW-0808">Transferase</keyword>
<reference evidence="16" key="1">
    <citation type="submission" date="2025-08" db="UniProtKB">
        <authorList>
            <consortium name="RefSeq"/>
        </authorList>
    </citation>
    <scope>IDENTIFICATION</scope>
</reference>
<evidence type="ECO:0000256" key="1">
    <source>
        <dbReference type="ARBA" id="ARBA00022670"/>
    </source>
</evidence>
<evidence type="ECO:0000256" key="11">
    <source>
        <dbReference type="ARBA" id="ARBA00039658"/>
    </source>
</evidence>
<dbReference type="Pfam" id="PF24626">
    <property type="entry name" value="SH3_Tf2-1"/>
    <property type="match status" value="1"/>
</dbReference>
<dbReference type="KEGG" id="char:116218392"/>
<keyword evidence="6" id="KW-0229">DNA integration</keyword>
<dbReference type="Pfam" id="PF17921">
    <property type="entry name" value="Integrase_H2C2"/>
    <property type="match status" value="1"/>
</dbReference>
<evidence type="ECO:0000256" key="10">
    <source>
        <dbReference type="ARBA" id="ARBA00023172"/>
    </source>
</evidence>
<evidence type="ECO:0000256" key="2">
    <source>
        <dbReference type="ARBA" id="ARBA00022723"/>
    </source>
</evidence>
<dbReference type="OrthoDB" id="1430630at2759"/>